<accession>A0ABT8W657</accession>
<dbReference type="InterPro" id="IPR000182">
    <property type="entry name" value="GNAT_dom"/>
</dbReference>
<comment type="caution">
    <text evidence="2">The sequence shown here is derived from an EMBL/GenBank/DDBJ whole genome shotgun (WGS) entry which is preliminary data.</text>
</comment>
<dbReference type="InterPro" id="IPR051531">
    <property type="entry name" value="N-acetyltransferase"/>
</dbReference>
<protein>
    <submittedName>
        <fullName evidence="2">GNAT family N-acetyltransferase</fullName>
    </submittedName>
</protein>
<feature type="domain" description="N-acetyltransferase" evidence="1">
    <location>
        <begin position="12"/>
        <end position="172"/>
    </location>
</feature>
<dbReference type="Proteomes" id="UP001176883">
    <property type="component" value="Unassembled WGS sequence"/>
</dbReference>
<dbReference type="EMBL" id="JAUOEK010000041">
    <property type="protein sequence ID" value="MDO5968603.1"/>
    <property type="molecule type" value="Genomic_DNA"/>
</dbReference>
<dbReference type="Gene3D" id="3.40.630.30">
    <property type="match status" value="1"/>
</dbReference>
<proteinExistence type="predicted"/>
<evidence type="ECO:0000313" key="3">
    <source>
        <dbReference type="Proteomes" id="UP001176883"/>
    </source>
</evidence>
<dbReference type="SUPFAM" id="SSF55729">
    <property type="entry name" value="Acyl-CoA N-acyltransferases (Nat)"/>
    <property type="match status" value="1"/>
</dbReference>
<dbReference type="InterPro" id="IPR016181">
    <property type="entry name" value="Acyl_CoA_acyltransferase"/>
</dbReference>
<gene>
    <name evidence="2" type="ORF">Q4Q35_02175</name>
</gene>
<dbReference type="PANTHER" id="PTHR43792">
    <property type="entry name" value="GNAT FAMILY, PUTATIVE (AFU_ORTHOLOGUE AFUA_3G00765)-RELATED-RELATED"/>
    <property type="match status" value="1"/>
</dbReference>
<dbReference type="Pfam" id="PF13302">
    <property type="entry name" value="Acetyltransf_3"/>
    <property type="match status" value="1"/>
</dbReference>
<dbReference type="PROSITE" id="PS51186">
    <property type="entry name" value="GNAT"/>
    <property type="match status" value="1"/>
</dbReference>
<reference evidence="2" key="1">
    <citation type="submission" date="2023-07" db="EMBL/GenBank/DDBJ databases">
        <title>Two novel species in the genus Flavivirga.</title>
        <authorList>
            <person name="Kwon K."/>
        </authorList>
    </citation>
    <scope>NUCLEOTIDE SEQUENCE</scope>
    <source>
        <strain evidence="2">KCTC 52353</strain>
    </source>
</reference>
<evidence type="ECO:0000259" key="1">
    <source>
        <dbReference type="PROSITE" id="PS51186"/>
    </source>
</evidence>
<sequence>MKKEYIFKSERLGFRNWTKTDLTEFAKINMDLDVMEHFPKPLTEKETAEFIDRLKKHYTKNGFNYFATEILDSGELIGFIGLAFQDYKTDFTPAVDIGWRLKKSSWGKGYATEGAKKCLEFAFKELNLEKIISTCTEKNSKSENVMKKIGMEKIGEFKHPKLNEYPEYEKCICYGINKNVWQQLV</sequence>
<name>A0ABT8W657_9FLAO</name>
<keyword evidence="3" id="KW-1185">Reference proteome</keyword>
<dbReference type="RefSeq" id="WP_303276279.1">
    <property type="nucleotide sequence ID" value="NZ_JAUOEK010000041.1"/>
</dbReference>
<organism evidence="2 3">
    <name type="scientific">Flavivirga aquimarina</name>
    <dbReference type="NCBI Taxonomy" id="2027862"/>
    <lineage>
        <taxon>Bacteria</taxon>
        <taxon>Pseudomonadati</taxon>
        <taxon>Bacteroidota</taxon>
        <taxon>Flavobacteriia</taxon>
        <taxon>Flavobacteriales</taxon>
        <taxon>Flavobacteriaceae</taxon>
        <taxon>Flavivirga</taxon>
    </lineage>
</organism>
<evidence type="ECO:0000313" key="2">
    <source>
        <dbReference type="EMBL" id="MDO5968603.1"/>
    </source>
</evidence>
<dbReference type="PANTHER" id="PTHR43792:SF1">
    <property type="entry name" value="N-ACETYLTRANSFERASE DOMAIN-CONTAINING PROTEIN"/>
    <property type="match status" value="1"/>
</dbReference>